<gene>
    <name evidence="3" type="ORF">PPSIR1_31123</name>
</gene>
<dbReference type="Gene3D" id="3.90.1580.10">
    <property type="entry name" value="paralog of FGE (formylglycine-generating enzyme)"/>
    <property type="match status" value="1"/>
</dbReference>
<dbReference type="GO" id="GO:0120147">
    <property type="term" value="F:formylglycine-generating oxidase activity"/>
    <property type="evidence" value="ECO:0007669"/>
    <property type="project" value="TreeGrafter"/>
</dbReference>
<dbReference type="AlphaFoldDB" id="A6GH20"/>
<dbReference type="InterPro" id="IPR042095">
    <property type="entry name" value="SUMF_sf"/>
</dbReference>
<dbReference type="InterPro" id="IPR051043">
    <property type="entry name" value="Sulfatase_Mod_Factor_Kinase"/>
</dbReference>
<accession>A6GH20</accession>
<dbReference type="SUPFAM" id="SSF56436">
    <property type="entry name" value="C-type lectin-like"/>
    <property type="match status" value="1"/>
</dbReference>
<dbReference type="STRING" id="391625.PPSIR1_31123"/>
<keyword evidence="4" id="KW-1185">Reference proteome</keyword>
<dbReference type="EMBL" id="ABCS01000113">
    <property type="protein sequence ID" value="EDM74852.1"/>
    <property type="molecule type" value="Genomic_DNA"/>
</dbReference>
<name>A6GH20_9BACT</name>
<protein>
    <recommendedName>
        <fullName evidence="2">Sulfatase-modifying factor enzyme-like domain-containing protein</fullName>
    </recommendedName>
</protein>
<dbReference type="PANTHER" id="PTHR23150:SF19">
    <property type="entry name" value="FORMYLGLYCINE-GENERATING ENZYME"/>
    <property type="match status" value="1"/>
</dbReference>
<evidence type="ECO:0000313" key="3">
    <source>
        <dbReference type="EMBL" id="EDM74852.1"/>
    </source>
</evidence>
<feature type="domain" description="Sulfatase-modifying factor enzyme-like" evidence="2">
    <location>
        <begin position="83"/>
        <end position="283"/>
    </location>
</feature>
<dbReference type="InterPro" id="IPR005532">
    <property type="entry name" value="SUMF_dom"/>
</dbReference>
<dbReference type="Proteomes" id="UP000005801">
    <property type="component" value="Unassembled WGS sequence"/>
</dbReference>
<evidence type="ECO:0000256" key="1">
    <source>
        <dbReference type="SAM" id="MobiDB-lite"/>
    </source>
</evidence>
<dbReference type="eggNOG" id="COG1262">
    <property type="taxonomic scope" value="Bacteria"/>
</dbReference>
<dbReference type="InterPro" id="IPR016187">
    <property type="entry name" value="CTDL_fold"/>
</dbReference>
<reference evidence="3 4" key="1">
    <citation type="submission" date="2007-06" db="EMBL/GenBank/DDBJ databases">
        <authorList>
            <person name="Shimkets L."/>
            <person name="Ferriera S."/>
            <person name="Johnson J."/>
            <person name="Kravitz S."/>
            <person name="Beeson K."/>
            <person name="Sutton G."/>
            <person name="Rogers Y.-H."/>
            <person name="Friedman R."/>
            <person name="Frazier M."/>
            <person name="Venter J.C."/>
        </authorList>
    </citation>
    <scope>NUCLEOTIDE SEQUENCE [LARGE SCALE GENOMIC DNA]</scope>
    <source>
        <strain evidence="3 4">SIR-1</strain>
    </source>
</reference>
<evidence type="ECO:0000259" key="2">
    <source>
        <dbReference type="Pfam" id="PF03781"/>
    </source>
</evidence>
<comment type="caution">
    <text evidence="3">The sequence shown here is derived from an EMBL/GenBank/DDBJ whole genome shotgun (WGS) entry which is preliminary data.</text>
</comment>
<proteinExistence type="predicted"/>
<evidence type="ECO:0000313" key="4">
    <source>
        <dbReference type="Proteomes" id="UP000005801"/>
    </source>
</evidence>
<organism evidence="3 4">
    <name type="scientific">Plesiocystis pacifica SIR-1</name>
    <dbReference type="NCBI Taxonomy" id="391625"/>
    <lineage>
        <taxon>Bacteria</taxon>
        <taxon>Pseudomonadati</taxon>
        <taxon>Myxococcota</taxon>
        <taxon>Polyangia</taxon>
        <taxon>Nannocystales</taxon>
        <taxon>Nannocystaceae</taxon>
        <taxon>Plesiocystis</taxon>
    </lineage>
</organism>
<feature type="region of interest" description="Disordered" evidence="1">
    <location>
        <begin position="479"/>
        <end position="507"/>
    </location>
</feature>
<dbReference type="PANTHER" id="PTHR23150">
    <property type="entry name" value="SULFATASE MODIFYING FACTOR 1, 2"/>
    <property type="match status" value="1"/>
</dbReference>
<sequence>MPAAVVMIAAFAGCDAGTSASKGEPAAYDEPTTIPAGVPYEGKELPDEIPVANAEECPRGRGIDKDGQCIRLRNQAFESKHGGEVMIPAGDFWRGDLPPPTRMDVKGMGDRPHAQWPGQPLVADALPAYWMDGWEITRGAYADCVSAGECSPATCVDGSDGAPSQAQAQGQELDAFPQTCVSHDQAASYCEWRGARLPTEAEWEYAARGPLGWRYPWGDRLRDEVGLALGPVGFDPLDISYFGLKGFGGNAMEWVADAFDPDGNLRAYLPEGAAFRSPDGPLAQSRAAWTEQLCGGSECDLGTRYVVKGGRMGARTGAWQLADASALANPAPSENFEGDKTLAQHPRLGFRCARDLTEAEAELALENPQKANPLPLVLNRENYQLFMAVAEAVDRSEAEAFCAQLVAPGEAEGKGGWRLPTLAEIETVAIWFGGPGPFWASEGAVEQTFVDEEEATYGAVEVDPAQPLFARCIRGLADAPAGPNQSAPAPAPTDAPTQAEPDAEPGE</sequence>
<dbReference type="Pfam" id="PF03781">
    <property type="entry name" value="FGE-sulfatase"/>
    <property type="match status" value="1"/>
</dbReference>